<dbReference type="InterPro" id="IPR041664">
    <property type="entry name" value="AAA_16"/>
</dbReference>
<feature type="region of interest" description="Disordered" evidence="1">
    <location>
        <begin position="75"/>
        <end position="95"/>
    </location>
</feature>
<feature type="compositionally biased region" description="Basic and acidic residues" evidence="1">
    <location>
        <begin position="217"/>
        <end position="230"/>
    </location>
</feature>
<proteinExistence type="predicted"/>
<dbReference type="Pfam" id="PF13191">
    <property type="entry name" value="AAA_16"/>
    <property type="match status" value="1"/>
</dbReference>
<comment type="caution">
    <text evidence="3">The sequence shown here is derived from an EMBL/GenBank/DDBJ whole genome shotgun (WGS) entry which is preliminary data.</text>
</comment>
<name>A0AAD8YB32_9STRA</name>
<dbReference type="PANTHER" id="PTHR43642">
    <property type="entry name" value="HYBRID SIGNAL TRANSDUCTION HISTIDINE KINASE G"/>
    <property type="match status" value="1"/>
</dbReference>
<dbReference type="Proteomes" id="UP001224775">
    <property type="component" value="Unassembled WGS sequence"/>
</dbReference>
<evidence type="ECO:0000259" key="2">
    <source>
        <dbReference type="Pfam" id="PF13191"/>
    </source>
</evidence>
<dbReference type="InterPro" id="IPR053159">
    <property type="entry name" value="Hybrid_Histidine_Kinase"/>
</dbReference>
<feature type="region of interest" description="Disordered" evidence="1">
    <location>
        <begin position="217"/>
        <end position="261"/>
    </location>
</feature>
<evidence type="ECO:0000313" key="3">
    <source>
        <dbReference type="EMBL" id="KAK1742066.1"/>
    </source>
</evidence>
<dbReference type="PANTHER" id="PTHR43642:SF1">
    <property type="entry name" value="HYBRID SIGNAL TRANSDUCTION HISTIDINE KINASE G"/>
    <property type="match status" value="1"/>
</dbReference>
<keyword evidence="4" id="KW-1185">Reference proteome</keyword>
<sequence length="1358" mass="152486">MENHSLSLDNWVALSATLEALHLHKASSGEGDENGNRGSSDPPAHGAKVEAKLAYAERACKVALLLLRRLTTGNDRDRTEENGHHENNLNGHHENHLNGVARRRSLQVDDISIGKFSVSFSPSNQGEDNMVDTQDTIERVLGYLNTVRSNGDLNDSSNFSTVGEADIKCALDSVIDVAITADDLAAFCTAGNHSDDMFHKLGILFYQLFARGESPELHRREVGPEEKDTRSVSTTEVMGDPACSGSQEEENEGQSPRKQIRHLRGVRESLSGKGVPVSLCRLVSDLIDPKEEDGSPFDSLDEVVEEVKQILDRPDIFFHDVNWLDFSSGLIGRSEEMQRLHEEAASVQMGAGEFENRLVLLKGSPGAGKSYLASNIQGELSESGWFYVHTKFDRFVRNPLLTIASSFDELLASLGEGGDEENLDILENLEAVMSTSAIATLSEWLPSLRDLFPHLLRRVISDEDLVSLADDSQRRRRNNDMTSSSESAQSRLHYIFRKLVSALSSPERPLLIFLDDLQWADNSCLDLISSLLMDFNHINQFGLADDTPQCFLVMGSYRDNEVDSTHRLSSYLETFERSNTLQVTNIQLDGIAKSDANLMLSEMLGLPLRLTKSLTDAVQARTLGNPLYIHAFMQSLVKEKFLINSVVKKRWIWDIEAIQSISIQGSIAEVLTRKISYIPHDTQEALKVMSTFGSQMSEEYVSHLYPLQEKRQEFCDRLNSAVEESVIEKIGSKYKFVHDMVQQAVYELMSPKERAECHFQNGVKMITALSCCADSHSDLGLITFVAIDQINIAKSFGVTDSSMCTQFAKLNLKAGESSMEKFNFMSGFSYIEHGISFLPKESKWNSSSYDLCRSLHEAACLACYVNALPTKANEYISELLENAQCLEHKLKAYYVMVKNLTSSGDFKQALKKTFDVLIELGETFPTEITPEIIQEELSNTKSLLNNFTKESILSSPKLMDEKKLWAIKFMNNLSGPLSITNYQMGPLIACRMVQLSSQYGYCSESAFGFLGYGQAQISVFEDVDEGYRWGKIALSLLESLGGKGYLPKMRCLFNSYVSLWKEPFHASSNVLLHTHSEAMLVGDVEYASVSAFFYCRQALVCGQNLLLAEKECKAVASKMVQLKQIQMCYGQVNTYIFILKMNGNYGKVNPFPEIFDGKIANEEELLNLALSSGKRINAKGILSNRFQVAFWLGQFEEAAELAEKAKSPPKMSFMEVYHVFCEGLTAFQLARRSSSSSASKLMTIGEEAVTRFRLYEKCSTWNWENNLFLLEAEYHQCKQEEDKAAAKYRASIKSAQEHRFVHEEALALEFYGDFLRTIRRVDESKEKYANARLCYEKWGAHAIIPRLEEKIGRIQGTE</sequence>
<feature type="domain" description="Orc1-like AAA ATPase" evidence="2">
    <location>
        <begin position="330"/>
        <end position="532"/>
    </location>
</feature>
<dbReference type="SUPFAM" id="SSF52540">
    <property type="entry name" value="P-loop containing nucleoside triphosphate hydrolases"/>
    <property type="match status" value="1"/>
</dbReference>
<evidence type="ECO:0000256" key="1">
    <source>
        <dbReference type="SAM" id="MobiDB-lite"/>
    </source>
</evidence>
<gene>
    <name evidence="3" type="ORF">QTG54_007639</name>
</gene>
<accession>A0AAD8YB32</accession>
<organism evidence="3 4">
    <name type="scientific">Skeletonema marinoi</name>
    <dbReference type="NCBI Taxonomy" id="267567"/>
    <lineage>
        <taxon>Eukaryota</taxon>
        <taxon>Sar</taxon>
        <taxon>Stramenopiles</taxon>
        <taxon>Ochrophyta</taxon>
        <taxon>Bacillariophyta</taxon>
        <taxon>Coscinodiscophyceae</taxon>
        <taxon>Thalassiosirophycidae</taxon>
        <taxon>Thalassiosirales</taxon>
        <taxon>Skeletonemataceae</taxon>
        <taxon>Skeletonema</taxon>
        <taxon>Skeletonema marinoi-dohrnii complex</taxon>
    </lineage>
</organism>
<dbReference type="EMBL" id="JATAAI010000012">
    <property type="protein sequence ID" value="KAK1742066.1"/>
    <property type="molecule type" value="Genomic_DNA"/>
</dbReference>
<reference evidence="3" key="1">
    <citation type="submission" date="2023-06" db="EMBL/GenBank/DDBJ databases">
        <title>Survivors Of The Sea: Transcriptome response of Skeletonema marinoi to long-term dormancy.</title>
        <authorList>
            <person name="Pinder M.I.M."/>
            <person name="Kourtchenko O."/>
            <person name="Robertson E.K."/>
            <person name="Larsson T."/>
            <person name="Maumus F."/>
            <person name="Osuna-Cruz C.M."/>
            <person name="Vancaester E."/>
            <person name="Stenow R."/>
            <person name="Vandepoele K."/>
            <person name="Ploug H."/>
            <person name="Bruchert V."/>
            <person name="Godhe A."/>
            <person name="Topel M."/>
        </authorList>
    </citation>
    <scope>NUCLEOTIDE SEQUENCE</scope>
    <source>
        <strain evidence="3">R05AC</strain>
    </source>
</reference>
<dbReference type="InterPro" id="IPR027417">
    <property type="entry name" value="P-loop_NTPase"/>
</dbReference>
<feature type="region of interest" description="Disordered" evidence="1">
    <location>
        <begin position="27"/>
        <end position="47"/>
    </location>
</feature>
<protein>
    <submittedName>
        <fullName evidence="3">AAA ATPase</fullName>
    </submittedName>
</protein>
<evidence type="ECO:0000313" key="4">
    <source>
        <dbReference type="Proteomes" id="UP001224775"/>
    </source>
</evidence>